<dbReference type="AlphaFoldDB" id="A0A7Y8C3B2"/>
<sequence>MTTPNIFISHRWAYGEDYSNVVSKFNYYGFVYRDYSVPEHDPLDADKVNKIKVALREQIRQCNYLIVFANMAIGNSFWCKFEIDVAGEYGKPILVIRPHGYAGNIPLFIQQADTEGGSVGFNIPAVIRKICLRLGHPAPVGV</sequence>
<dbReference type="Pfam" id="PF08937">
    <property type="entry name" value="ThsB_TIR"/>
    <property type="match status" value="1"/>
</dbReference>
<dbReference type="RefSeq" id="WP_177103652.1">
    <property type="nucleotide sequence ID" value="NZ_JACAQB010000008.1"/>
</dbReference>
<proteinExistence type="predicted"/>
<evidence type="ECO:0000313" key="2">
    <source>
        <dbReference type="EMBL" id="NWB98028.1"/>
    </source>
</evidence>
<dbReference type="SUPFAM" id="SSF52206">
    <property type="entry name" value="Hypothetical protein MTH538"/>
    <property type="match status" value="1"/>
</dbReference>
<reference evidence="2 3" key="1">
    <citation type="submission" date="2020-04" db="EMBL/GenBank/DDBJ databases">
        <title>Molecular characterization of pseudomonads from Agaricus bisporus reveal novel blotch 2 pathogens in Western Europe.</title>
        <authorList>
            <person name="Taparia T."/>
            <person name="Krijger M."/>
            <person name="Haynes E."/>
            <person name="Elpinstone J.G."/>
            <person name="Noble R."/>
            <person name="Van Der Wolf J."/>
        </authorList>
    </citation>
    <scope>NUCLEOTIDE SEQUENCE [LARGE SCALE GENOMIC DNA]</scope>
    <source>
        <strain evidence="2 3">H7001</strain>
    </source>
</reference>
<dbReference type="EMBL" id="JACAQB010000008">
    <property type="protein sequence ID" value="NWB98028.1"/>
    <property type="molecule type" value="Genomic_DNA"/>
</dbReference>
<accession>A0A7Y8C3B2</accession>
<evidence type="ECO:0000259" key="1">
    <source>
        <dbReference type="Pfam" id="PF08937"/>
    </source>
</evidence>
<organism evidence="2 3">
    <name type="scientific">Pseudomonas gingeri</name>
    <dbReference type="NCBI Taxonomy" id="117681"/>
    <lineage>
        <taxon>Bacteria</taxon>
        <taxon>Pseudomonadati</taxon>
        <taxon>Pseudomonadota</taxon>
        <taxon>Gammaproteobacteria</taxon>
        <taxon>Pseudomonadales</taxon>
        <taxon>Pseudomonadaceae</taxon>
        <taxon>Pseudomonas</taxon>
    </lineage>
</organism>
<dbReference type="Proteomes" id="UP000539985">
    <property type="component" value="Unassembled WGS sequence"/>
</dbReference>
<gene>
    <name evidence="2" type="ORF">HX882_19200</name>
</gene>
<name>A0A7Y8C3B2_9PSED</name>
<comment type="caution">
    <text evidence="2">The sequence shown here is derived from an EMBL/GenBank/DDBJ whole genome shotgun (WGS) entry which is preliminary data.</text>
</comment>
<feature type="domain" description="Thoeris protein ThsB TIR-like" evidence="1">
    <location>
        <begin position="7"/>
        <end position="100"/>
    </location>
</feature>
<dbReference type="Gene3D" id="3.40.50.9200">
    <property type="entry name" value="Hypothetical protein MTH538"/>
    <property type="match status" value="1"/>
</dbReference>
<protein>
    <submittedName>
        <fullName evidence="2">TIR domain-containing protein</fullName>
    </submittedName>
</protein>
<dbReference type="InterPro" id="IPR036490">
    <property type="entry name" value="ThsB_TIR-like_sf"/>
</dbReference>
<evidence type="ECO:0000313" key="3">
    <source>
        <dbReference type="Proteomes" id="UP000539985"/>
    </source>
</evidence>
<dbReference type="InterPro" id="IPR015032">
    <property type="entry name" value="ThsB__TIR-like_domain"/>
</dbReference>